<reference evidence="2" key="2">
    <citation type="journal article" date="2024" name="Plant">
        <title>Genomic evolution and insights into agronomic trait innovations of Sesamum species.</title>
        <authorList>
            <person name="Miao H."/>
            <person name="Wang L."/>
            <person name="Qu L."/>
            <person name="Liu H."/>
            <person name="Sun Y."/>
            <person name="Le M."/>
            <person name="Wang Q."/>
            <person name="Wei S."/>
            <person name="Zheng Y."/>
            <person name="Lin W."/>
            <person name="Duan Y."/>
            <person name="Cao H."/>
            <person name="Xiong S."/>
            <person name="Wang X."/>
            <person name="Wei L."/>
            <person name="Li C."/>
            <person name="Ma Q."/>
            <person name="Ju M."/>
            <person name="Zhao R."/>
            <person name="Li G."/>
            <person name="Mu C."/>
            <person name="Tian Q."/>
            <person name="Mei H."/>
            <person name="Zhang T."/>
            <person name="Gao T."/>
            <person name="Zhang H."/>
        </authorList>
    </citation>
    <scope>NUCLEOTIDE SEQUENCE</scope>
    <source>
        <strain evidence="2">K16</strain>
    </source>
</reference>
<dbReference type="PANTHER" id="PTHR10775:SF185">
    <property type="entry name" value="OS08G0208400 PROTEIN"/>
    <property type="match status" value="1"/>
</dbReference>
<dbReference type="PANTHER" id="PTHR10775">
    <property type="entry name" value="OS08G0208400 PROTEIN"/>
    <property type="match status" value="1"/>
</dbReference>
<dbReference type="Proteomes" id="UP001289374">
    <property type="component" value="Unassembled WGS sequence"/>
</dbReference>
<keyword evidence="3" id="KW-1185">Reference proteome</keyword>
<dbReference type="EMBL" id="JACGWL010000002">
    <property type="protein sequence ID" value="KAK4407806.1"/>
    <property type="molecule type" value="Genomic_DNA"/>
</dbReference>
<evidence type="ECO:0000256" key="1">
    <source>
        <dbReference type="SAM" id="MobiDB-lite"/>
    </source>
</evidence>
<sequence length="241" mass="27798">MYNKNLLWRASLIPEFKDGVKTFVEWAKGHIDIWMETKLDQPLWNGCNQSQLGVVAELVDIKDDVNLEYYKFYGDGRLYSSRATAEHMTWQATLQTEEGLLCHPSDAEVSKYFDQIYPEFAEEPRNVRLHLCTDGFSPHVQYGRTYSCWPVIINRTIFFPNARPTTDQAFMMRATLMWTVNDLPVYGMASWWSTSGIMGCPTERDPNHLRVVLEAAGTSRTQLHENDDENEDEDHDGVGTM</sequence>
<feature type="region of interest" description="Disordered" evidence="1">
    <location>
        <begin position="218"/>
        <end position="241"/>
    </location>
</feature>
<dbReference type="AlphaFoldDB" id="A0AAE1XA68"/>
<name>A0AAE1XA68_9LAMI</name>
<organism evidence="2 3">
    <name type="scientific">Sesamum angolense</name>
    <dbReference type="NCBI Taxonomy" id="2727404"/>
    <lineage>
        <taxon>Eukaryota</taxon>
        <taxon>Viridiplantae</taxon>
        <taxon>Streptophyta</taxon>
        <taxon>Embryophyta</taxon>
        <taxon>Tracheophyta</taxon>
        <taxon>Spermatophyta</taxon>
        <taxon>Magnoliopsida</taxon>
        <taxon>eudicotyledons</taxon>
        <taxon>Gunneridae</taxon>
        <taxon>Pentapetalae</taxon>
        <taxon>asterids</taxon>
        <taxon>lamiids</taxon>
        <taxon>Lamiales</taxon>
        <taxon>Pedaliaceae</taxon>
        <taxon>Sesamum</taxon>
    </lineage>
</organism>
<proteinExistence type="predicted"/>
<evidence type="ECO:0000313" key="2">
    <source>
        <dbReference type="EMBL" id="KAK4407806.1"/>
    </source>
</evidence>
<feature type="compositionally biased region" description="Acidic residues" evidence="1">
    <location>
        <begin position="226"/>
        <end position="235"/>
    </location>
</feature>
<dbReference type="InterPro" id="IPR004242">
    <property type="entry name" value="Transposase_21"/>
</dbReference>
<protein>
    <submittedName>
        <fullName evidence="2">Uncharacterized protein</fullName>
    </submittedName>
</protein>
<gene>
    <name evidence="2" type="ORF">Sango_0361600</name>
</gene>
<dbReference type="Pfam" id="PF02992">
    <property type="entry name" value="Transposase_21"/>
    <property type="match status" value="2"/>
</dbReference>
<evidence type="ECO:0000313" key="3">
    <source>
        <dbReference type="Proteomes" id="UP001289374"/>
    </source>
</evidence>
<reference evidence="2" key="1">
    <citation type="submission" date="2020-06" db="EMBL/GenBank/DDBJ databases">
        <authorList>
            <person name="Li T."/>
            <person name="Hu X."/>
            <person name="Zhang T."/>
            <person name="Song X."/>
            <person name="Zhang H."/>
            <person name="Dai N."/>
            <person name="Sheng W."/>
            <person name="Hou X."/>
            <person name="Wei L."/>
        </authorList>
    </citation>
    <scope>NUCLEOTIDE SEQUENCE</scope>
    <source>
        <strain evidence="2">K16</strain>
        <tissue evidence="2">Leaf</tissue>
    </source>
</reference>
<accession>A0AAE1XA68</accession>
<comment type="caution">
    <text evidence="2">The sequence shown here is derived from an EMBL/GenBank/DDBJ whole genome shotgun (WGS) entry which is preliminary data.</text>
</comment>